<proteinExistence type="predicted"/>
<dbReference type="STRING" id="1890683.A0A427YP17"/>
<feature type="compositionally biased region" description="Basic and acidic residues" evidence="1">
    <location>
        <begin position="29"/>
        <end position="41"/>
    </location>
</feature>
<sequence length="861" mass="94765">MSGSWENGFGEDPSREERFPRIGSAGASLDDRIREAEEKIKRATARRSRPSTAETKSPESPRGELRKHDSYRSAQSPVVASASTLRRSATLSSTTRSNEEEVDSPDRRDRTLRMHNGTPARDSEQERSGGSSGSGKRKPLPSEFRQGSLFTPASKGVREERADVTSSPRQPSRPSTINRPVDSPTSAVDPSPLQSRFRTASRLSRDLDSVTSPSASRSNRNRNPLRIEGLERASSVALRGDPSPYARRQWSESVSALPKMRDREDLDHRGLPLSRQRLQSDRQRAESVLDTAVDRQRYHQGEPAPRAASRLNILPTDSVSAVGARSERSDPTAPTRKDPLDVIRRMEESRAQHNRQWQEDRAASVLGDVRRSPTRSYSRTEFNTPLHPRSTTSMSNLRGDRAPQTAPVDRFHRRWDDLPASPSIRSFSRAAAVGPASEPRAMRSSTSLGIRSNTSLSLDIASASTEHGRLLFEAFRALELKLPAEVVSSLPELMRSFHSSTREAEALNTSLRTALQLATDISVKAELSESTQHHDLDRLTMTLRDAARTSDQSIRDLTRIMLDLPRLVREKNRIPASSSTGSLRAWQTESIVGATHDAVNRSPEVARRWVPSTNDGPTYGSPLADRPARHSLDVLRPASSLADIRRDRSGPTPSFLSKVRGLTPRKHEDLLQTIEASPPSVPTSRVPSNAIPDPPLSPSRRKYAPSPPPISPVRPTRNVLRKKPSTASTNTVKGSPFLPTSPRVRTTTAVSAITAGDGGDVSPPSRSIRSWRSSVEAPEPSSPMSRYSANYISAEVSKRSSRVNDDSEYEAEERDVVKATSRFSSTDSFDAGGLADGNDLDAVAMLEQRLALAAREREEGN</sequence>
<name>A0A427YP17_9TREE</name>
<dbReference type="AlphaFoldDB" id="A0A427YP17"/>
<evidence type="ECO:0000313" key="2">
    <source>
        <dbReference type="EMBL" id="RSH92858.1"/>
    </source>
</evidence>
<evidence type="ECO:0000256" key="1">
    <source>
        <dbReference type="SAM" id="MobiDB-lite"/>
    </source>
</evidence>
<feature type="compositionally biased region" description="Basic and acidic residues" evidence="1">
    <location>
        <begin position="259"/>
        <end position="270"/>
    </location>
</feature>
<feature type="compositionally biased region" description="Polar residues" evidence="1">
    <location>
        <begin position="374"/>
        <end position="396"/>
    </location>
</feature>
<feature type="compositionally biased region" description="Basic and acidic residues" evidence="1">
    <location>
        <begin position="56"/>
        <end position="71"/>
    </location>
</feature>
<feature type="compositionally biased region" description="Low complexity" evidence="1">
    <location>
        <begin position="762"/>
        <end position="774"/>
    </location>
</feature>
<feature type="compositionally biased region" description="Low complexity" evidence="1">
    <location>
        <begin position="80"/>
        <end position="96"/>
    </location>
</feature>
<feature type="compositionally biased region" description="Polar residues" evidence="1">
    <location>
        <begin position="183"/>
        <end position="202"/>
    </location>
</feature>
<feature type="compositionally biased region" description="Polar residues" evidence="1">
    <location>
        <begin position="782"/>
        <end position="791"/>
    </location>
</feature>
<evidence type="ECO:0000313" key="3">
    <source>
        <dbReference type="Proteomes" id="UP000279259"/>
    </source>
</evidence>
<feature type="compositionally biased region" description="Basic and acidic residues" evidence="1">
    <location>
        <begin position="325"/>
        <end position="362"/>
    </location>
</feature>
<feature type="compositionally biased region" description="Basic and acidic residues" evidence="1">
    <location>
        <begin position="278"/>
        <end position="300"/>
    </location>
</feature>
<organism evidence="2 3">
    <name type="scientific">Saitozyma podzolica</name>
    <dbReference type="NCBI Taxonomy" id="1890683"/>
    <lineage>
        <taxon>Eukaryota</taxon>
        <taxon>Fungi</taxon>
        <taxon>Dikarya</taxon>
        <taxon>Basidiomycota</taxon>
        <taxon>Agaricomycotina</taxon>
        <taxon>Tremellomycetes</taxon>
        <taxon>Tremellales</taxon>
        <taxon>Trimorphomycetaceae</taxon>
        <taxon>Saitozyma</taxon>
    </lineage>
</organism>
<dbReference type="Proteomes" id="UP000279259">
    <property type="component" value="Unassembled WGS sequence"/>
</dbReference>
<accession>A0A427YP17</accession>
<feature type="region of interest" description="Disordered" evidence="1">
    <location>
        <begin position="1"/>
        <end position="405"/>
    </location>
</feature>
<dbReference type="OrthoDB" id="3358078at2759"/>
<protein>
    <submittedName>
        <fullName evidence="2">Uncharacterized protein</fullName>
    </submittedName>
</protein>
<feature type="compositionally biased region" description="Low complexity" evidence="1">
    <location>
        <begin position="166"/>
        <end position="175"/>
    </location>
</feature>
<reference evidence="2 3" key="1">
    <citation type="submission" date="2018-11" db="EMBL/GenBank/DDBJ databases">
        <title>Genome sequence of Saitozyma podzolica DSM 27192.</title>
        <authorList>
            <person name="Aliyu H."/>
            <person name="Gorte O."/>
            <person name="Ochsenreither K."/>
        </authorList>
    </citation>
    <scope>NUCLEOTIDE SEQUENCE [LARGE SCALE GENOMIC DNA]</scope>
    <source>
        <strain evidence="2 3">DSM 27192</strain>
    </source>
</reference>
<comment type="caution">
    <text evidence="2">The sequence shown here is derived from an EMBL/GenBank/DDBJ whole genome shotgun (WGS) entry which is preliminary data.</text>
</comment>
<feature type="compositionally biased region" description="Basic and acidic residues" evidence="1">
    <location>
        <begin position="796"/>
        <end position="805"/>
    </location>
</feature>
<feature type="region of interest" description="Disordered" evidence="1">
    <location>
        <begin position="642"/>
        <end position="835"/>
    </location>
</feature>
<keyword evidence="3" id="KW-1185">Reference proteome</keyword>
<gene>
    <name evidence="2" type="ORF">EHS25_008304</name>
</gene>
<dbReference type="EMBL" id="RSCD01000005">
    <property type="protein sequence ID" value="RSH92858.1"/>
    <property type="molecule type" value="Genomic_DNA"/>
</dbReference>